<protein>
    <recommendedName>
        <fullName evidence="2">Methyltransferase type 11 domain-containing protein</fullName>
    </recommendedName>
</protein>
<evidence type="ECO:0000313" key="4">
    <source>
        <dbReference type="Proteomes" id="UP000761534"/>
    </source>
</evidence>
<dbReference type="SUPFAM" id="SSF53335">
    <property type="entry name" value="S-adenosyl-L-methionine-dependent methyltransferases"/>
    <property type="match status" value="1"/>
</dbReference>
<keyword evidence="4" id="KW-1185">Reference proteome</keyword>
<dbReference type="GO" id="GO:0008757">
    <property type="term" value="F:S-adenosylmethionine-dependent methyltransferase activity"/>
    <property type="evidence" value="ECO:0007669"/>
    <property type="project" value="InterPro"/>
</dbReference>
<sequence length="297" mass="33015">MTGRSNIEDANRKLYNKDRVESFNVKANRLVAKFMTSCVLQYDHSKSSKQVVDRQLFVDAEKELDVDSPEVANVSSFWDPKSTTVLDFGCGAGNISLVLKPYIHKAFGVDISEDMIDAYSQRTGFDGYACNIAEDPIPPLEGVQFDAVVTTLAFHHVEDYQLVTHKLVKYLKPGGRLFVVDFDSTNKYGSLEHCLLIHGLGHSDHDDKNRRKEVLDQLGTAHTHGFGPEIAIRTLENAGFTNIGVDSHLDVRVWPTVEEFQTMSGQTGDFARFPRDAAGRCELSHGLLLVAGQKPLS</sequence>
<accession>A0A642UG55</accession>
<comment type="caution">
    <text evidence="3">The sequence shown here is derived from an EMBL/GenBank/DDBJ whole genome shotgun (WGS) entry which is preliminary data.</text>
</comment>
<evidence type="ECO:0000313" key="3">
    <source>
        <dbReference type="EMBL" id="KAA8898316.1"/>
    </source>
</evidence>
<proteinExistence type="predicted"/>
<evidence type="ECO:0000256" key="1">
    <source>
        <dbReference type="ARBA" id="ARBA00022679"/>
    </source>
</evidence>
<dbReference type="InterPro" id="IPR013216">
    <property type="entry name" value="Methyltransf_11"/>
</dbReference>
<dbReference type="OrthoDB" id="3647at2759"/>
<evidence type="ECO:0000259" key="2">
    <source>
        <dbReference type="Pfam" id="PF08241"/>
    </source>
</evidence>
<dbReference type="Pfam" id="PF08241">
    <property type="entry name" value="Methyltransf_11"/>
    <property type="match status" value="1"/>
</dbReference>
<dbReference type="Gene3D" id="3.40.50.150">
    <property type="entry name" value="Vaccinia Virus protein VP39"/>
    <property type="match status" value="1"/>
</dbReference>
<dbReference type="AlphaFoldDB" id="A0A642UG55"/>
<name>A0A642UG55_9ASCO</name>
<dbReference type="PANTHER" id="PTHR43861:SF3">
    <property type="entry name" value="PUTATIVE (AFU_ORTHOLOGUE AFUA_2G14390)-RELATED"/>
    <property type="match status" value="1"/>
</dbReference>
<dbReference type="CDD" id="cd02440">
    <property type="entry name" value="AdoMet_MTases"/>
    <property type="match status" value="1"/>
</dbReference>
<dbReference type="InterPro" id="IPR029063">
    <property type="entry name" value="SAM-dependent_MTases_sf"/>
</dbReference>
<dbReference type="PANTHER" id="PTHR43861">
    <property type="entry name" value="TRANS-ACONITATE 2-METHYLTRANSFERASE-RELATED"/>
    <property type="match status" value="1"/>
</dbReference>
<reference evidence="3" key="1">
    <citation type="journal article" date="2019" name="G3 (Bethesda)">
        <title>Genome Assemblies of Two Rare Opportunistic Yeast Pathogens: Diutina rugosa (syn. Candida rugosa) and Trichomonascus ciferrii (syn. Candida ciferrii).</title>
        <authorList>
            <person name="Mixao V."/>
            <person name="Saus E."/>
            <person name="Hansen A.P."/>
            <person name="Lass-Florl C."/>
            <person name="Gabaldon T."/>
        </authorList>
    </citation>
    <scope>NUCLEOTIDE SEQUENCE</scope>
    <source>
        <strain evidence="3">CBS 4856</strain>
    </source>
</reference>
<dbReference type="Proteomes" id="UP000761534">
    <property type="component" value="Unassembled WGS sequence"/>
</dbReference>
<organism evidence="3 4">
    <name type="scientific">Trichomonascus ciferrii</name>
    <dbReference type="NCBI Taxonomy" id="44093"/>
    <lineage>
        <taxon>Eukaryota</taxon>
        <taxon>Fungi</taxon>
        <taxon>Dikarya</taxon>
        <taxon>Ascomycota</taxon>
        <taxon>Saccharomycotina</taxon>
        <taxon>Dipodascomycetes</taxon>
        <taxon>Dipodascales</taxon>
        <taxon>Trichomonascaceae</taxon>
        <taxon>Trichomonascus</taxon>
        <taxon>Trichomonascus ciferrii complex</taxon>
    </lineage>
</organism>
<dbReference type="EMBL" id="SWFS01000547">
    <property type="protein sequence ID" value="KAA8898316.1"/>
    <property type="molecule type" value="Genomic_DNA"/>
</dbReference>
<dbReference type="VEuPathDB" id="FungiDB:TRICI_006577"/>
<gene>
    <name evidence="3" type="ORF">TRICI_006577</name>
</gene>
<keyword evidence="1" id="KW-0808">Transferase</keyword>
<feature type="domain" description="Methyltransferase type 11" evidence="2">
    <location>
        <begin position="86"/>
        <end position="179"/>
    </location>
</feature>